<dbReference type="Proteomes" id="UP000199032">
    <property type="component" value="Unassembled WGS sequence"/>
</dbReference>
<sequence>MVPWGGTFHRLPSRADGVYNHAADGEGTGELMGNPLSRAQDASLFDRLAVVSSVEGRISTMTEAM</sequence>
<proteinExistence type="predicted"/>
<evidence type="ECO:0000313" key="2">
    <source>
        <dbReference type="Proteomes" id="UP000199032"/>
    </source>
</evidence>
<accession>A0A0S4L4H6</accession>
<name>A0A0S4L4H6_9BACT</name>
<protein>
    <submittedName>
        <fullName evidence="1">Uncharacterized protein</fullName>
    </submittedName>
</protein>
<reference evidence="1 2" key="1">
    <citation type="submission" date="2015-10" db="EMBL/GenBank/DDBJ databases">
        <authorList>
            <person name="Gilbert D.G."/>
        </authorList>
    </citation>
    <scope>NUCLEOTIDE SEQUENCE [LARGE SCALE GENOMIC DNA]</scope>
    <source>
        <strain evidence="1">COMA1</strain>
    </source>
</reference>
<dbReference type="EMBL" id="CZQA01000001">
    <property type="protein sequence ID" value="CUS32535.1"/>
    <property type="molecule type" value="Genomic_DNA"/>
</dbReference>
<organism evidence="1 2">
    <name type="scientific">Candidatus Nitrospira nitrosa</name>
    <dbReference type="NCBI Taxonomy" id="1742972"/>
    <lineage>
        <taxon>Bacteria</taxon>
        <taxon>Pseudomonadati</taxon>
        <taxon>Nitrospirota</taxon>
        <taxon>Nitrospiria</taxon>
        <taxon>Nitrospirales</taxon>
        <taxon>Nitrospiraceae</taxon>
        <taxon>Nitrospira</taxon>
    </lineage>
</organism>
<dbReference type="STRING" id="1742972.COMA1_10674"/>
<dbReference type="AlphaFoldDB" id="A0A0S4L4H6"/>
<keyword evidence="2" id="KW-1185">Reference proteome</keyword>
<evidence type="ECO:0000313" key="1">
    <source>
        <dbReference type="EMBL" id="CUS32535.1"/>
    </source>
</evidence>
<gene>
    <name evidence="1" type="ORF">COMA1_10674</name>
</gene>